<evidence type="ECO:0000256" key="8">
    <source>
        <dbReference type="ARBA" id="ARBA00022691"/>
    </source>
</evidence>
<dbReference type="InterPro" id="IPR041938">
    <property type="entry name" value="Hist-Lys_N-MTase_N"/>
</dbReference>
<dbReference type="InterPro" id="IPR039977">
    <property type="entry name" value="Suv4-20/Set9"/>
</dbReference>
<keyword evidence="15" id="KW-1185">Reference proteome</keyword>
<keyword evidence="11" id="KW-0804">Transcription</keyword>
<feature type="region of interest" description="Disordered" evidence="13">
    <location>
        <begin position="255"/>
        <end position="296"/>
    </location>
</feature>
<dbReference type="CDD" id="cd19186">
    <property type="entry name" value="SET_Suv4-20"/>
    <property type="match status" value="1"/>
</dbReference>
<dbReference type="KEGG" id="lak:106168595"/>
<dbReference type="Gene3D" id="1.10.10.1700">
    <property type="entry name" value="Histone-lysine N-methyltransferase"/>
    <property type="match status" value="1"/>
</dbReference>
<dbReference type="InterPro" id="IPR046341">
    <property type="entry name" value="SET_dom_sf"/>
</dbReference>
<feature type="region of interest" description="Disordered" evidence="13">
    <location>
        <begin position="451"/>
        <end position="487"/>
    </location>
</feature>
<dbReference type="GO" id="GO:0032259">
    <property type="term" value="P:methylation"/>
    <property type="evidence" value="ECO:0007669"/>
    <property type="project" value="UniProtKB-KW"/>
</dbReference>
<dbReference type="AlphaFoldDB" id="A0A1S3IYW4"/>
<evidence type="ECO:0000256" key="3">
    <source>
        <dbReference type="ARBA" id="ARBA00012188"/>
    </source>
</evidence>
<dbReference type="Gene3D" id="2.170.270.10">
    <property type="entry name" value="SET domain"/>
    <property type="match status" value="1"/>
</dbReference>
<dbReference type="Pfam" id="PF00856">
    <property type="entry name" value="SET"/>
    <property type="match status" value="1"/>
</dbReference>
<comment type="subcellular location">
    <subcellularLocation>
        <location evidence="2">Chromosome</location>
    </subcellularLocation>
    <subcellularLocation>
        <location evidence="1">Nucleus</location>
    </subcellularLocation>
</comment>
<keyword evidence="7" id="KW-0808">Transferase</keyword>
<keyword evidence="6" id="KW-0489">Methyltransferase</keyword>
<feature type="compositionally biased region" description="Polar residues" evidence="13">
    <location>
        <begin position="277"/>
        <end position="288"/>
    </location>
</feature>
<evidence type="ECO:0000256" key="7">
    <source>
        <dbReference type="ARBA" id="ARBA00022679"/>
    </source>
</evidence>
<feature type="compositionally biased region" description="Basic and acidic residues" evidence="13">
    <location>
        <begin position="339"/>
        <end position="360"/>
    </location>
</feature>
<name>A0A1S3IYW4_LINAN</name>
<keyword evidence="9" id="KW-0156">Chromatin regulator</keyword>
<evidence type="ECO:0000313" key="15">
    <source>
        <dbReference type="Proteomes" id="UP000085678"/>
    </source>
</evidence>
<dbReference type="InterPro" id="IPR025790">
    <property type="entry name" value="Suv4-20_animal"/>
</dbReference>
<keyword evidence="8" id="KW-0949">S-adenosyl-L-methionine</keyword>
<dbReference type="InterPro" id="IPR001214">
    <property type="entry name" value="SET_dom"/>
</dbReference>
<evidence type="ECO:0000256" key="11">
    <source>
        <dbReference type="ARBA" id="ARBA00023163"/>
    </source>
</evidence>
<protein>
    <recommendedName>
        <fullName evidence="3">[histone H4]-N-methyl-L-lysine(20) N-methyltransferase</fullName>
        <ecNumber evidence="3">2.1.1.362</ecNumber>
    </recommendedName>
</protein>
<evidence type="ECO:0000256" key="13">
    <source>
        <dbReference type="SAM" id="MobiDB-lite"/>
    </source>
</evidence>
<organism evidence="15 16">
    <name type="scientific">Lingula anatina</name>
    <name type="common">Brachiopod</name>
    <name type="synonym">Lingula unguis</name>
    <dbReference type="NCBI Taxonomy" id="7574"/>
    <lineage>
        <taxon>Eukaryota</taxon>
        <taxon>Metazoa</taxon>
        <taxon>Spiralia</taxon>
        <taxon>Lophotrochozoa</taxon>
        <taxon>Brachiopoda</taxon>
        <taxon>Linguliformea</taxon>
        <taxon>Lingulata</taxon>
        <taxon>Lingulida</taxon>
        <taxon>Linguloidea</taxon>
        <taxon>Lingulidae</taxon>
        <taxon>Lingula</taxon>
    </lineage>
</organism>
<reference evidence="16" key="1">
    <citation type="submission" date="2025-08" db="UniProtKB">
        <authorList>
            <consortium name="RefSeq"/>
        </authorList>
    </citation>
    <scope>IDENTIFICATION</scope>
    <source>
        <tissue evidence="16">Gonads</tissue>
    </source>
</reference>
<dbReference type="PROSITE" id="PS51570">
    <property type="entry name" value="SAM_MT43_SUVAR420_2"/>
    <property type="match status" value="1"/>
</dbReference>
<evidence type="ECO:0000256" key="9">
    <source>
        <dbReference type="ARBA" id="ARBA00022853"/>
    </source>
</evidence>
<dbReference type="InterPro" id="IPR044426">
    <property type="entry name" value="Suv4-20_SET"/>
</dbReference>
<dbReference type="InParanoid" id="A0A1S3IYW4"/>
<proteinExistence type="predicted"/>
<dbReference type="OrthoDB" id="6627536at2759"/>
<dbReference type="PANTHER" id="PTHR12977:SF4">
    <property type="entry name" value="HISTONE-LYSINE N-METHYLTRANSFERASE KMT5B"/>
    <property type="match status" value="1"/>
</dbReference>
<evidence type="ECO:0000256" key="12">
    <source>
        <dbReference type="ARBA" id="ARBA00023242"/>
    </source>
</evidence>
<dbReference type="PANTHER" id="PTHR12977">
    <property type="entry name" value="SUPPRESSOR OF VARIEGATION 4-20-RELATED"/>
    <property type="match status" value="1"/>
</dbReference>
<dbReference type="GO" id="GO:0140941">
    <property type="term" value="F:histone H4K20me methyltransferase activity"/>
    <property type="evidence" value="ECO:0007669"/>
    <property type="project" value="UniProtKB-EC"/>
</dbReference>
<dbReference type="Proteomes" id="UP000085678">
    <property type="component" value="Unplaced"/>
</dbReference>
<accession>A0A1S3IYW4</accession>
<evidence type="ECO:0000313" key="16">
    <source>
        <dbReference type="RefSeq" id="XP_013403176.1"/>
    </source>
</evidence>
<evidence type="ECO:0000259" key="14">
    <source>
        <dbReference type="PROSITE" id="PS50280"/>
    </source>
</evidence>
<dbReference type="SUPFAM" id="SSF82199">
    <property type="entry name" value="SET domain"/>
    <property type="match status" value="1"/>
</dbReference>
<feature type="region of interest" description="Disordered" evidence="13">
    <location>
        <begin position="339"/>
        <end position="412"/>
    </location>
</feature>
<feature type="compositionally biased region" description="Basic and acidic residues" evidence="13">
    <location>
        <begin position="267"/>
        <end position="276"/>
    </location>
</feature>
<gene>
    <name evidence="16" type="primary">LOC106168595</name>
</gene>
<keyword evidence="12" id="KW-0539">Nucleus</keyword>
<dbReference type="FunFam" id="2.170.270.10:FF:000006">
    <property type="entry name" value="Histone-lysine N-methyltransferase"/>
    <property type="match status" value="1"/>
</dbReference>
<evidence type="ECO:0000256" key="2">
    <source>
        <dbReference type="ARBA" id="ARBA00004286"/>
    </source>
</evidence>
<evidence type="ECO:0000256" key="4">
    <source>
        <dbReference type="ARBA" id="ARBA00022454"/>
    </source>
</evidence>
<dbReference type="GO" id="GO:0005634">
    <property type="term" value="C:nucleus"/>
    <property type="evidence" value="ECO:0007669"/>
    <property type="project" value="UniProtKB-SubCell"/>
</dbReference>
<evidence type="ECO:0000256" key="5">
    <source>
        <dbReference type="ARBA" id="ARBA00022491"/>
    </source>
</evidence>
<dbReference type="FunFam" id="1.10.10.1700:FF:000001">
    <property type="entry name" value="Histone-lysine N-methyltransferase"/>
    <property type="match status" value="1"/>
</dbReference>
<dbReference type="RefSeq" id="XP_013403176.1">
    <property type="nucleotide sequence ID" value="XM_013547722.2"/>
</dbReference>
<evidence type="ECO:0000256" key="1">
    <source>
        <dbReference type="ARBA" id="ARBA00004123"/>
    </source>
</evidence>
<sequence>MGIEGGRSIPSTGMTPKELCENDDLATSIIVDPYLGFVSHKMNTRFRPIKGMQEEWKGCVERFKKHQCYEKAYKELMSGDWGRTCLLTKSKAQQKTMKEHMFRFLQMFDAQAGFEIMACHRYSAEGEMGGKLVATRKWKKQEKIKMLVGCIAELTEEEEAQILRPGENDFSVMYSCRKNCAQLWLGPAAYLNHDCKANCKFVSTGRDTACVQTLRNIDPGEEITCFYGEDFFGDNNCLCECETCERLQQGAFKPKHTPQKKLANGYRLRETTDRIKSNQNQTNSQKPSAKSVIPVPGIDNWDKRSNNLTKHAHLLTKAELKKRGITRYDAEMLLSQGHKLPDPKAFTERESGKRGTESKIADLAQRRGTRGDTSQTRKNLSPSHFSWSPSRFNGSPTRFGTSPTRRTRFNSCDADSTTENYVENNIVRNASPSRITRRMLSAPETSLRLYDDSEFKDGSETSGSMGSELSESSSDIQDIGSKLRSSHGKYGFHSMNGDATDSQCGGMLQLKIPKLKIKIRRDQDDEGYEILGTTAYRRKSKKKKSKSKKHRDKKRFSESFYAGSDEEVLERKTNLKRLKLKFGGDSIDIDTCIPPSKRQRIY</sequence>
<evidence type="ECO:0000256" key="6">
    <source>
        <dbReference type="ARBA" id="ARBA00022603"/>
    </source>
</evidence>
<dbReference type="STRING" id="7574.A0A1S3IYW4"/>
<dbReference type="SMART" id="SM00317">
    <property type="entry name" value="SET"/>
    <property type="match status" value="1"/>
</dbReference>
<keyword evidence="4" id="KW-0158">Chromosome</keyword>
<keyword evidence="5" id="KW-0678">Repressor</keyword>
<dbReference type="EC" id="2.1.1.362" evidence="3"/>
<evidence type="ECO:0000256" key="10">
    <source>
        <dbReference type="ARBA" id="ARBA00023015"/>
    </source>
</evidence>
<feature type="compositionally biased region" description="Polar residues" evidence="13">
    <location>
        <begin position="371"/>
        <end position="412"/>
    </location>
</feature>
<keyword evidence="10" id="KW-0805">Transcription regulation</keyword>
<dbReference type="GeneID" id="106168595"/>
<dbReference type="PROSITE" id="PS50280">
    <property type="entry name" value="SET"/>
    <property type="match status" value="1"/>
</dbReference>
<feature type="compositionally biased region" description="Low complexity" evidence="13">
    <location>
        <begin position="460"/>
        <end position="474"/>
    </location>
</feature>
<feature type="domain" description="SET" evidence="14">
    <location>
        <begin position="112"/>
        <end position="228"/>
    </location>
</feature>
<dbReference type="GO" id="GO:0005694">
    <property type="term" value="C:chromosome"/>
    <property type="evidence" value="ECO:0007669"/>
    <property type="project" value="UniProtKB-SubCell"/>
</dbReference>